<comment type="caution">
    <text evidence="11">The sequence shown here is derived from an EMBL/GenBank/DDBJ whole genome shotgun (WGS) entry which is preliminary data.</text>
</comment>
<feature type="compositionally biased region" description="Basic residues" evidence="10">
    <location>
        <begin position="370"/>
        <end position="379"/>
    </location>
</feature>
<dbReference type="Proteomes" id="UP000830375">
    <property type="component" value="Unassembled WGS sequence"/>
</dbReference>
<evidence type="ECO:0000256" key="1">
    <source>
        <dbReference type="ARBA" id="ARBA00004496"/>
    </source>
</evidence>
<evidence type="ECO:0000256" key="5">
    <source>
        <dbReference type="ARBA" id="ARBA00022707"/>
    </source>
</evidence>
<dbReference type="InterPro" id="IPR000682">
    <property type="entry name" value="PCMT"/>
</dbReference>
<sequence>MGGAVSAGEDNDDLIDNLKEAQYIRTDRVEQAFRAIDRGDYYLEGYRDNAYKDLAWKHGNIHLSAPCIYSEVMEALRLQQGLSFLNLGSGTGYLSTMVGLIIGPFGVNHGVELHKDVVEYAKERLDDFIKNSDSFDRHVQLSLCIVSVNLTLPINLPCDTEDALANPEPRSLRSAERFAHLREHLSLAQTVHFSNAHTALSPNAFPGVCRSQTSVFVMHQSEQRYGGQERALMTFEFCEPHFVVGNCLEISSDSHQYDRIYCGAGVQKDHENYMKILLKVGGILVMPIEDQLTQITRTGQSSWESKNILAVSFAPLVQQSRTDGCKPEAVVLPPLSVRSLQDLARIYIRRTLRNLTNEEHPARNNTQRSSQKRKRRRCRRRRRINTYVFVGNQLIPQPMDSEEDECIEEESKEDEQEKDIEPVKPEEPRVNHLRDKILSLPLPESLKAYLLYYREK</sequence>
<name>A0ABQ8LDN6_LABRO</name>
<keyword evidence="12" id="KW-1185">Reference proteome</keyword>
<gene>
    <name evidence="11" type="ORF">H4Q32_019970</name>
</gene>
<comment type="function">
    <text evidence="9">Substrate recognition component of an ECS (Elongin BC-CUL5-SOCS-box protein) E3 ubiquitin ligase complex which mediates the ubiquitination and subsequent proteasomal degradation of target proteins. Specifically binds to the methyltransferase cofactor S-adenosylmethionine (AdoMet) via the N-terminal AdoMet binding motif, but does not display methyltransferase activity. May provide an alternate maintenance pathway for modified proteins by acting as a damage-specific E3 ubiquitin ligase adaptor protein.</text>
</comment>
<comment type="subcellular location">
    <subcellularLocation>
        <location evidence="1">Cytoplasm</location>
    </subcellularLocation>
    <subcellularLocation>
        <location evidence="2">Membrane</location>
        <topology evidence="2">Lipid-anchor</topology>
    </subcellularLocation>
</comment>
<evidence type="ECO:0000256" key="7">
    <source>
        <dbReference type="ARBA" id="ARBA00023288"/>
    </source>
</evidence>
<evidence type="ECO:0000256" key="6">
    <source>
        <dbReference type="ARBA" id="ARBA00023136"/>
    </source>
</evidence>
<dbReference type="PANTHER" id="PTHR11579:SF4">
    <property type="entry name" value="PROTEIN-L-ISOASPARTATE O-METHYLTRANSFERASE DOMAIN-CONTAINING PROTEIN 1"/>
    <property type="match status" value="1"/>
</dbReference>
<feature type="compositionally biased region" description="Acidic residues" evidence="10">
    <location>
        <begin position="400"/>
        <end position="418"/>
    </location>
</feature>
<proteinExistence type="inferred from homology"/>
<dbReference type="EMBL" id="JACTAM010000024">
    <property type="protein sequence ID" value="KAI2648828.1"/>
    <property type="molecule type" value="Genomic_DNA"/>
</dbReference>
<organism evidence="11 12">
    <name type="scientific">Labeo rohita</name>
    <name type="common">Indian major carp</name>
    <name type="synonym">Cyprinus rohita</name>
    <dbReference type="NCBI Taxonomy" id="84645"/>
    <lineage>
        <taxon>Eukaryota</taxon>
        <taxon>Metazoa</taxon>
        <taxon>Chordata</taxon>
        <taxon>Craniata</taxon>
        <taxon>Vertebrata</taxon>
        <taxon>Euteleostomi</taxon>
        <taxon>Actinopterygii</taxon>
        <taxon>Neopterygii</taxon>
        <taxon>Teleostei</taxon>
        <taxon>Ostariophysi</taxon>
        <taxon>Cypriniformes</taxon>
        <taxon>Cyprinidae</taxon>
        <taxon>Labeoninae</taxon>
        <taxon>Labeonini</taxon>
        <taxon>Labeo</taxon>
    </lineage>
</organism>
<evidence type="ECO:0000256" key="8">
    <source>
        <dbReference type="ARBA" id="ARBA00040689"/>
    </source>
</evidence>
<evidence type="ECO:0000256" key="9">
    <source>
        <dbReference type="ARBA" id="ARBA00045904"/>
    </source>
</evidence>
<dbReference type="Gene3D" id="3.40.50.150">
    <property type="entry name" value="Vaccinia Virus protein VP39"/>
    <property type="match status" value="2"/>
</dbReference>
<evidence type="ECO:0000256" key="4">
    <source>
        <dbReference type="ARBA" id="ARBA00022490"/>
    </source>
</evidence>
<dbReference type="Pfam" id="PF01135">
    <property type="entry name" value="PCMT"/>
    <property type="match status" value="2"/>
</dbReference>
<keyword evidence="7" id="KW-0449">Lipoprotein</keyword>
<keyword evidence="6" id="KW-0472">Membrane</keyword>
<evidence type="ECO:0000256" key="3">
    <source>
        <dbReference type="ARBA" id="ARBA00005369"/>
    </source>
</evidence>
<evidence type="ECO:0000313" key="12">
    <source>
        <dbReference type="Proteomes" id="UP000830375"/>
    </source>
</evidence>
<dbReference type="SUPFAM" id="SSF53335">
    <property type="entry name" value="S-adenosyl-L-methionine-dependent methyltransferases"/>
    <property type="match status" value="1"/>
</dbReference>
<feature type="compositionally biased region" description="Basic and acidic residues" evidence="10">
    <location>
        <begin position="419"/>
        <end position="429"/>
    </location>
</feature>
<accession>A0ABQ8LDN6</accession>
<keyword evidence="4" id="KW-0963">Cytoplasm</keyword>
<protein>
    <recommendedName>
        <fullName evidence="8">Protein-L-isoaspartate O-methyltransferase domain-containing protein 1</fullName>
    </recommendedName>
</protein>
<dbReference type="PANTHER" id="PTHR11579">
    <property type="entry name" value="PROTEIN-L-ISOASPARTATE O-METHYLTRANSFERASE"/>
    <property type="match status" value="1"/>
</dbReference>
<evidence type="ECO:0000256" key="2">
    <source>
        <dbReference type="ARBA" id="ARBA00004635"/>
    </source>
</evidence>
<comment type="similarity">
    <text evidence="3">Belongs to the methyltransferase superfamily. L-isoaspartyl/D-aspartyl protein methyltransferase family.</text>
</comment>
<reference evidence="11 12" key="1">
    <citation type="submission" date="2022-01" db="EMBL/GenBank/DDBJ databases">
        <title>A high-quality chromosome-level genome assembly of rohu carp, Labeo rohita.</title>
        <authorList>
            <person name="Arick M.A. II"/>
            <person name="Hsu C.-Y."/>
            <person name="Magbanua Z."/>
            <person name="Pechanova O."/>
            <person name="Grover C."/>
            <person name="Miller E."/>
            <person name="Thrash A."/>
            <person name="Ezzel L."/>
            <person name="Alam S."/>
            <person name="Benzie J."/>
            <person name="Hamilton M."/>
            <person name="Karsi A."/>
            <person name="Lawrence M.L."/>
            <person name="Peterson D.G."/>
        </authorList>
    </citation>
    <scope>NUCLEOTIDE SEQUENCE [LARGE SCALE GENOMIC DNA]</scope>
    <source>
        <strain evidence="12">BAU-BD-2019</strain>
        <tissue evidence="11">Blood</tissue>
    </source>
</reference>
<evidence type="ECO:0000256" key="10">
    <source>
        <dbReference type="SAM" id="MobiDB-lite"/>
    </source>
</evidence>
<feature type="region of interest" description="Disordered" evidence="10">
    <location>
        <begin position="399"/>
        <end position="429"/>
    </location>
</feature>
<evidence type="ECO:0000313" key="11">
    <source>
        <dbReference type="EMBL" id="KAI2648828.1"/>
    </source>
</evidence>
<feature type="region of interest" description="Disordered" evidence="10">
    <location>
        <begin position="357"/>
        <end position="379"/>
    </location>
</feature>
<dbReference type="InterPro" id="IPR029063">
    <property type="entry name" value="SAM-dependent_MTases_sf"/>
</dbReference>
<keyword evidence="5" id="KW-0519">Myristate</keyword>